<dbReference type="Proteomes" id="UP000502894">
    <property type="component" value="Chromosome"/>
</dbReference>
<feature type="transmembrane region" description="Helical" evidence="1">
    <location>
        <begin position="399"/>
        <end position="427"/>
    </location>
</feature>
<dbReference type="EMBL" id="AP022839">
    <property type="protein sequence ID" value="BCA94597.1"/>
    <property type="molecule type" value="Genomic_DNA"/>
</dbReference>
<keyword evidence="1" id="KW-0812">Transmembrane</keyword>
<evidence type="ECO:0000313" key="3">
    <source>
        <dbReference type="Proteomes" id="UP000502894"/>
    </source>
</evidence>
<keyword evidence="3" id="KW-1185">Reference proteome</keyword>
<reference evidence="2" key="1">
    <citation type="journal article" date="2020" name="Microbiol. Resour. Announc.">
        <title>Complete Genome Sequence of Novel Psychrotolerant Legionella Strain TUM19329, Isolated from Antarctic Lake Sediment.</title>
        <authorList>
            <person name="Shimada S."/>
            <person name="Nakai R."/>
            <person name="Aoki K."/>
            <person name="Shimoeda N."/>
            <person name="Ohno G."/>
            <person name="Miyazaki Y."/>
            <person name="Kudoh S."/>
            <person name="Imura S."/>
            <person name="Watanabe K."/>
            <person name="Ishii Y."/>
            <person name="Tateda K."/>
        </authorList>
    </citation>
    <scope>NUCLEOTIDE SEQUENCE [LARGE SCALE GENOMIC DNA]</scope>
    <source>
        <strain evidence="2">TUM19329</strain>
    </source>
</reference>
<keyword evidence="1" id="KW-0472">Membrane</keyword>
<gene>
    <name evidence="2" type="ORF">TUM19329_09580</name>
</gene>
<evidence type="ECO:0000313" key="2">
    <source>
        <dbReference type="EMBL" id="BCA94597.1"/>
    </source>
</evidence>
<sequence length="471" mass="53241">MGHISRCLLHVDLNVGIKWGCMSFPKYYVTYCVMDADAGANPFGHSCLIFSQQENDTSIEVVDSVGFYSQPSTTTNPFLKGLKHVLGFNVDLQDGHGILKQEAMRNLDGDGLRGISFAVTPEQFAQTLQDYHQMMKTQEDVISELNLELTLKGIEPNGHTRYIAEKAKAAAEGRMPRLKPFHFTMKLTMNGLDSSDSYTCKDNSLEVLTRNHIIPEKIRNQLISNRATTAFPRFSSLSLPPIRLISTGEPQKTISRSTGNVYFNREWGTNSLFWGSSIQVTEQEALDEKRTDDTYDLVAEVMHRIRDMEYLLRHRIEEVEVEPELKEEHLSQLNVQLKRVQNLRYLFAYKNENQTYGSFNGQLLKADQVLNAAHISMNPDKINYSFLLKAYESILFHDAMMGLLVMAISASAALFLASPLGVGLFMVSTGFTALKLYGFYKEEVKFAQACKDYAMQDPNEEFPFVPSVDPA</sequence>
<proteinExistence type="predicted"/>
<organism evidence="2 3">
    <name type="scientific">Legionella antarctica</name>
    <dbReference type="NCBI Taxonomy" id="2708020"/>
    <lineage>
        <taxon>Bacteria</taxon>
        <taxon>Pseudomonadati</taxon>
        <taxon>Pseudomonadota</taxon>
        <taxon>Gammaproteobacteria</taxon>
        <taxon>Legionellales</taxon>
        <taxon>Legionellaceae</taxon>
        <taxon>Legionella</taxon>
    </lineage>
</organism>
<evidence type="ECO:0000256" key="1">
    <source>
        <dbReference type="SAM" id="Phobius"/>
    </source>
</evidence>
<name>A0A6F8T347_9GAMM</name>
<dbReference type="AlphaFoldDB" id="A0A6F8T347"/>
<dbReference type="KEGG" id="lant:TUM19329_09580"/>
<protein>
    <submittedName>
        <fullName evidence="2">Uncharacterized protein</fullName>
    </submittedName>
</protein>
<keyword evidence="1" id="KW-1133">Transmembrane helix</keyword>
<accession>A0A6F8T347</accession>